<feature type="domain" description="4'-phosphopantetheinyl transferase" evidence="3">
    <location>
        <begin position="101"/>
        <end position="187"/>
    </location>
</feature>
<gene>
    <name evidence="5" type="ORF">H8L32_20405</name>
</gene>
<evidence type="ECO:0000256" key="1">
    <source>
        <dbReference type="ARBA" id="ARBA00010990"/>
    </source>
</evidence>
<name>A0ABR6ZVF3_9BURK</name>
<reference evidence="5 6" key="1">
    <citation type="submission" date="2020-08" db="EMBL/GenBank/DDBJ databases">
        <title>Novel species isolated from subtropical streams in China.</title>
        <authorList>
            <person name="Lu H."/>
        </authorList>
    </citation>
    <scope>NUCLEOTIDE SEQUENCE [LARGE SCALE GENOMIC DNA]</scope>
    <source>
        <strain evidence="5 6">CY18W</strain>
    </source>
</reference>
<dbReference type="InterPro" id="IPR008278">
    <property type="entry name" value="4-PPantetheinyl_Trfase_dom"/>
</dbReference>
<evidence type="ECO:0000313" key="6">
    <source>
        <dbReference type="Proteomes" id="UP000650424"/>
    </source>
</evidence>
<dbReference type="SUPFAM" id="SSF56214">
    <property type="entry name" value="4'-phosphopantetheinyl transferase"/>
    <property type="match status" value="2"/>
</dbReference>
<feature type="domain" description="4'-phosphopantetheinyl transferase N-terminal" evidence="4">
    <location>
        <begin position="9"/>
        <end position="94"/>
    </location>
</feature>
<dbReference type="EMBL" id="JACOGF010000011">
    <property type="protein sequence ID" value="MBC3919843.1"/>
    <property type="molecule type" value="Genomic_DNA"/>
</dbReference>
<comment type="caution">
    <text evidence="5">The sequence shown here is derived from an EMBL/GenBank/DDBJ whole genome shotgun (WGS) entry which is preliminary data.</text>
</comment>
<evidence type="ECO:0000259" key="4">
    <source>
        <dbReference type="Pfam" id="PF22624"/>
    </source>
</evidence>
<evidence type="ECO:0000313" key="5">
    <source>
        <dbReference type="EMBL" id="MBC3919843.1"/>
    </source>
</evidence>
<protein>
    <submittedName>
        <fullName evidence="5">4'-phosphopantetheinyl transferase superfamily protein</fullName>
    </submittedName>
</protein>
<dbReference type="Pfam" id="PF01648">
    <property type="entry name" value="ACPS"/>
    <property type="match status" value="1"/>
</dbReference>
<dbReference type="Pfam" id="PF22624">
    <property type="entry name" value="AASDHPPT_N"/>
    <property type="match status" value="1"/>
</dbReference>
<dbReference type="InterPro" id="IPR037143">
    <property type="entry name" value="4-PPantetheinyl_Trfase_dom_sf"/>
</dbReference>
<accession>A0ABR6ZVF3</accession>
<dbReference type="PANTHER" id="PTHR12215:SF10">
    <property type="entry name" value="L-AMINOADIPATE-SEMIALDEHYDE DEHYDROGENASE-PHOSPHOPANTETHEINYL TRANSFERASE"/>
    <property type="match status" value="1"/>
</dbReference>
<dbReference type="PANTHER" id="PTHR12215">
    <property type="entry name" value="PHOSPHOPANTETHEINE TRANSFERASE"/>
    <property type="match status" value="1"/>
</dbReference>
<evidence type="ECO:0000256" key="2">
    <source>
        <dbReference type="ARBA" id="ARBA00022679"/>
    </source>
</evidence>
<proteinExistence type="inferred from homology"/>
<dbReference type="Gene3D" id="3.90.470.20">
    <property type="entry name" value="4'-phosphopantetheinyl transferase domain"/>
    <property type="match status" value="1"/>
</dbReference>
<sequence>MDSSLIEDRELACYISWLGPTELQRYQRFVRPERQRQFLLGRILLRQSLSQLLDVPVSALQLTECPGNAPQLDFPVCPDLGFSLSHSGNWVACALSASTRLGLDIELLNPDRDFSALALHAFDAAENAWLQQQDAGNRMHDFYRLWTSREAHIKLNAKLNAELNVENAECLHFPHPELSITLCSAEQLTSSPQLLHIDLLSAE</sequence>
<dbReference type="InterPro" id="IPR050559">
    <property type="entry name" value="P-Pant_transferase_sf"/>
</dbReference>
<dbReference type="InterPro" id="IPR055066">
    <property type="entry name" value="AASDHPPT_N"/>
</dbReference>
<dbReference type="RefSeq" id="WP_186949090.1">
    <property type="nucleotide sequence ID" value="NZ_JACOGF010000011.1"/>
</dbReference>
<dbReference type="GO" id="GO:0016740">
    <property type="term" value="F:transferase activity"/>
    <property type="evidence" value="ECO:0007669"/>
    <property type="project" value="UniProtKB-KW"/>
</dbReference>
<comment type="similarity">
    <text evidence="1">Belongs to the P-Pant transferase superfamily. Gsp/Sfp/HetI/AcpT family.</text>
</comment>
<keyword evidence="6" id="KW-1185">Reference proteome</keyword>
<keyword evidence="2 5" id="KW-0808">Transferase</keyword>
<evidence type="ECO:0000259" key="3">
    <source>
        <dbReference type="Pfam" id="PF01648"/>
    </source>
</evidence>
<organism evidence="5 6">
    <name type="scientific">Undibacterium hunanense</name>
    <dbReference type="NCBI Taxonomy" id="2762292"/>
    <lineage>
        <taxon>Bacteria</taxon>
        <taxon>Pseudomonadati</taxon>
        <taxon>Pseudomonadota</taxon>
        <taxon>Betaproteobacteria</taxon>
        <taxon>Burkholderiales</taxon>
        <taxon>Oxalobacteraceae</taxon>
        <taxon>Undibacterium</taxon>
    </lineage>
</organism>
<dbReference type="Proteomes" id="UP000650424">
    <property type="component" value="Unassembled WGS sequence"/>
</dbReference>